<organism evidence="1 2">
    <name type="scientific">Cryptolaemus montrouzieri</name>
    <dbReference type="NCBI Taxonomy" id="559131"/>
    <lineage>
        <taxon>Eukaryota</taxon>
        <taxon>Metazoa</taxon>
        <taxon>Ecdysozoa</taxon>
        <taxon>Arthropoda</taxon>
        <taxon>Hexapoda</taxon>
        <taxon>Insecta</taxon>
        <taxon>Pterygota</taxon>
        <taxon>Neoptera</taxon>
        <taxon>Endopterygota</taxon>
        <taxon>Coleoptera</taxon>
        <taxon>Polyphaga</taxon>
        <taxon>Cucujiformia</taxon>
        <taxon>Coccinelloidea</taxon>
        <taxon>Coccinellidae</taxon>
        <taxon>Scymninae</taxon>
        <taxon>Scymnini</taxon>
        <taxon>Cryptolaemus</taxon>
    </lineage>
</organism>
<evidence type="ECO:0000313" key="1">
    <source>
        <dbReference type="EMBL" id="KAL3279637.1"/>
    </source>
</evidence>
<protein>
    <submittedName>
        <fullName evidence="1">Uncharacterized protein</fullName>
    </submittedName>
</protein>
<proteinExistence type="predicted"/>
<name>A0ABD2NLQ2_9CUCU</name>
<sequence>MKREISNAKQHAISLMPAIVVQNFSNYQDHYFESLEKKSSENHERKSQFLIESQSNYREEIGREWVFNETDVALPSQVRDTLALGPKFSIPLEGRKIPLVDIITDVENIILSREEEEQKIEKRATCTNMITNFVNAFPSRSKNSTLTRKLINDTKVA</sequence>
<dbReference type="Proteomes" id="UP001516400">
    <property type="component" value="Unassembled WGS sequence"/>
</dbReference>
<reference evidence="1 2" key="1">
    <citation type="journal article" date="2021" name="BMC Biol.">
        <title>Horizontally acquired antibacterial genes associated with adaptive radiation of ladybird beetles.</title>
        <authorList>
            <person name="Li H.S."/>
            <person name="Tang X.F."/>
            <person name="Huang Y.H."/>
            <person name="Xu Z.Y."/>
            <person name="Chen M.L."/>
            <person name="Du X.Y."/>
            <person name="Qiu B.Y."/>
            <person name="Chen P.T."/>
            <person name="Zhang W."/>
            <person name="Slipinski A."/>
            <person name="Escalona H.E."/>
            <person name="Waterhouse R.M."/>
            <person name="Zwick A."/>
            <person name="Pang H."/>
        </authorList>
    </citation>
    <scope>NUCLEOTIDE SEQUENCE [LARGE SCALE GENOMIC DNA]</scope>
    <source>
        <strain evidence="1">SYSU2018</strain>
    </source>
</reference>
<gene>
    <name evidence="1" type="ORF">HHI36_017143</name>
</gene>
<dbReference type="EMBL" id="JABFTP020000124">
    <property type="protein sequence ID" value="KAL3279637.1"/>
    <property type="molecule type" value="Genomic_DNA"/>
</dbReference>
<comment type="caution">
    <text evidence="1">The sequence shown here is derived from an EMBL/GenBank/DDBJ whole genome shotgun (WGS) entry which is preliminary data.</text>
</comment>
<evidence type="ECO:0000313" key="2">
    <source>
        <dbReference type="Proteomes" id="UP001516400"/>
    </source>
</evidence>
<keyword evidence="2" id="KW-1185">Reference proteome</keyword>
<dbReference type="AlphaFoldDB" id="A0ABD2NLQ2"/>
<accession>A0ABD2NLQ2</accession>